<keyword evidence="1" id="KW-0472">Membrane</keyword>
<dbReference type="Proteomes" id="UP000306192">
    <property type="component" value="Unassembled WGS sequence"/>
</dbReference>
<keyword evidence="1" id="KW-0812">Transmembrane</keyword>
<evidence type="ECO:0000256" key="1">
    <source>
        <dbReference type="SAM" id="Phobius"/>
    </source>
</evidence>
<organism evidence="2 3">
    <name type="scientific">Subtercola vilae</name>
    <dbReference type="NCBI Taxonomy" id="2056433"/>
    <lineage>
        <taxon>Bacteria</taxon>
        <taxon>Bacillati</taxon>
        <taxon>Actinomycetota</taxon>
        <taxon>Actinomycetes</taxon>
        <taxon>Micrococcales</taxon>
        <taxon>Microbacteriaceae</taxon>
        <taxon>Subtercola</taxon>
    </lineage>
</organism>
<feature type="transmembrane region" description="Helical" evidence="1">
    <location>
        <begin position="32"/>
        <end position="54"/>
    </location>
</feature>
<keyword evidence="1" id="KW-1133">Transmembrane helix</keyword>
<keyword evidence="3" id="KW-1185">Reference proteome</keyword>
<accession>A0A4T2BYH1</accession>
<evidence type="ECO:0000313" key="2">
    <source>
        <dbReference type="EMBL" id="TIH36152.1"/>
    </source>
</evidence>
<comment type="caution">
    <text evidence="2">The sequence shown here is derived from an EMBL/GenBank/DDBJ whole genome shotgun (WGS) entry which is preliminary data.</text>
</comment>
<reference evidence="2 3" key="1">
    <citation type="journal article" date="2019" name="Microorganisms">
        <title>Systematic Affiliation and Genome Analysis of Subtercola vilae DB165(T) with Particular Emphasis on Cold Adaptation of an Isolate from a High-Altitude Cold Volcano Lake.</title>
        <authorList>
            <person name="Villalobos A.S."/>
            <person name="Wiese J."/>
            <person name="Imhoff J.F."/>
            <person name="Dorador C."/>
            <person name="Keller A."/>
            <person name="Hentschel U."/>
        </authorList>
    </citation>
    <scope>NUCLEOTIDE SEQUENCE [LARGE SCALE GENOMIC DNA]</scope>
    <source>
        <strain evidence="2 3">DB165</strain>
    </source>
</reference>
<evidence type="ECO:0000313" key="3">
    <source>
        <dbReference type="Proteomes" id="UP000306192"/>
    </source>
</evidence>
<name>A0A4T2BYH1_9MICO</name>
<dbReference type="RefSeq" id="WP_136642201.1">
    <property type="nucleotide sequence ID" value="NZ_QYRT01000017.1"/>
</dbReference>
<proteinExistence type="predicted"/>
<gene>
    <name evidence="2" type="ORF">D4765_10235</name>
</gene>
<dbReference type="AlphaFoldDB" id="A0A4T2BYH1"/>
<dbReference type="EMBL" id="QYRT01000017">
    <property type="protein sequence ID" value="TIH36152.1"/>
    <property type="molecule type" value="Genomic_DNA"/>
</dbReference>
<sequence>MVPLILIIITWALWLIAGVLKSAVGPQYSTQFGIANLLLPLVIIAEFIFVAMSLRSIRLHISKKLSEAGMQLTTQPAILTPTRFLNWSREQEIPLDRLSDVLSETPAQS</sequence>
<protein>
    <submittedName>
        <fullName evidence="2">Uncharacterized protein</fullName>
    </submittedName>
</protein>